<dbReference type="EMBL" id="MDYQ01000129">
    <property type="protein sequence ID" value="PRP81154.1"/>
    <property type="molecule type" value="Genomic_DNA"/>
</dbReference>
<proteinExistence type="predicted"/>
<evidence type="ECO:0008006" key="3">
    <source>
        <dbReference type="Google" id="ProtNLM"/>
    </source>
</evidence>
<keyword evidence="2" id="KW-1185">Reference proteome</keyword>
<dbReference type="AlphaFoldDB" id="A0A2P6NB17"/>
<comment type="caution">
    <text evidence="1">The sequence shown here is derived from an EMBL/GenBank/DDBJ whole genome shotgun (WGS) entry which is preliminary data.</text>
</comment>
<name>A0A2P6NB17_9EUKA</name>
<dbReference type="Proteomes" id="UP000241769">
    <property type="component" value="Unassembled WGS sequence"/>
</dbReference>
<evidence type="ECO:0000313" key="2">
    <source>
        <dbReference type="Proteomes" id="UP000241769"/>
    </source>
</evidence>
<dbReference type="InParanoid" id="A0A2P6NB17"/>
<organism evidence="1 2">
    <name type="scientific">Planoprotostelium fungivorum</name>
    <dbReference type="NCBI Taxonomy" id="1890364"/>
    <lineage>
        <taxon>Eukaryota</taxon>
        <taxon>Amoebozoa</taxon>
        <taxon>Evosea</taxon>
        <taxon>Variosea</taxon>
        <taxon>Cavosteliida</taxon>
        <taxon>Cavosteliaceae</taxon>
        <taxon>Planoprotostelium</taxon>
    </lineage>
</organism>
<reference evidence="1 2" key="1">
    <citation type="journal article" date="2018" name="Genome Biol. Evol.">
        <title>Multiple Roots of Fruiting Body Formation in Amoebozoa.</title>
        <authorList>
            <person name="Hillmann F."/>
            <person name="Forbes G."/>
            <person name="Novohradska S."/>
            <person name="Ferling I."/>
            <person name="Riege K."/>
            <person name="Groth M."/>
            <person name="Westermann M."/>
            <person name="Marz M."/>
            <person name="Spaller T."/>
            <person name="Winckler T."/>
            <person name="Schaap P."/>
            <person name="Glockner G."/>
        </authorList>
    </citation>
    <scope>NUCLEOTIDE SEQUENCE [LARGE SCALE GENOMIC DNA]</scope>
    <source>
        <strain evidence="1 2">Jena</strain>
    </source>
</reference>
<dbReference type="PANTHER" id="PTHR46586">
    <property type="entry name" value="ANKYRIN REPEAT-CONTAINING PROTEIN"/>
    <property type="match status" value="1"/>
</dbReference>
<protein>
    <recommendedName>
        <fullName evidence="3">F-box domain-containing protein</fullName>
    </recommendedName>
</protein>
<evidence type="ECO:0000313" key="1">
    <source>
        <dbReference type="EMBL" id="PRP81154.1"/>
    </source>
</evidence>
<dbReference type="PANTHER" id="PTHR46586:SF3">
    <property type="entry name" value="ANKYRIN REPEAT-CONTAINING PROTEIN"/>
    <property type="match status" value="1"/>
</dbReference>
<dbReference type="InterPro" id="IPR052050">
    <property type="entry name" value="SecEffector_AnkRepeat"/>
</dbReference>
<accession>A0A2P6NB17</accession>
<sequence>MKQRRGEPSVIVTRLNDTGQKRVDFISNAFRGPPPQPIKCKSQASVQKIAPTAISDLLDSVPDDVMMYILDMFSFAVDLLPIAYTNSRLYQLVQRTKQSESILLSSIISLPHGDVDVLEWSLHHARLRVYPRMSSHVRRDTTVKMMQWYAKRGCPPNLDTQRAAVCCGNIQVLAWTQEEIGNSGTDVWFQLMNATASDRKLMLPILFSRVRITDVIVTGAAERGLVDVIDFFQSKNCPMRSALKRLHRVPLDMLRWMTQHGYNVSGISLLNCLEGSREEDWMKMEETSTLDQMMTAAISHGHMDMMQWIVHKRKLSANKRWYVEALTLPPQKIFPILEWIYNMKVCPDDDICRETYRSALYALCWMIHHRTSPPLPSGNFYILQWIQDHMSMGGAIDYWSVYFEIGGGVDCLEWLEDNHLMPTGIGADILIGRTVSNGLPLEDLKWWLNRVVYPKTDVVKRALERGSRDVLRWMYDDGVVDLKTMGGGITREAVEGSVRMGRPEVLNWLRSIDMY</sequence>
<gene>
    <name evidence="1" type="ORF">PROFUN_01988</name>
</gene>